<proteinExistence type="predicted"/>
<evidence type="ECO:0000259" key="7">
    <source>
        <dbReference type="Pfam" id="PF13882"/>
    </source>
</evidence>
<dbReference type="AlphaFoldDB" id="A0A6A4VE74"/>
<evidence type="ECO:0000256" key="6">
    <source>
        <dbReference type="SAM" id="Phobius"/>
    </source>
</evidence>
<organism evidence="8 9">
    <name type="scientific">Amphibalanus amphitrite</name>
    <name type="common">Striped barnacle</name>
    <name type="synonym">Balanus amphitrite</name>
    <dbReference type="NCBI Taxonomy" id="1232801"/>
    <lineage>
        <taxon>Eukaryota</taxon>
        <taxon>Metazoa</taxon>
        <taxon>Ecdysozoa</taxon>
        <taxon>Arthropoda</taxon>
        <taxon>Crustacea</taxon>
        <taxon>Multicrustacea</taxon>
        <taxon>Cirripedia</taxon>
        <taxon>Thoracica</taxon>
        <taxon>Thoracicalcarea</taxon>
        <taxon>Balanomorpha</taxon>
        <taxon>Balanoidea</taxon>
        <taxon>Balanidae</taxon>
        <taxon>Amphibalaninae</taxon>
        <taxon>Amphibalanus</taxon>
    </lineage>
</organism>
<keyword evidence="4 6" id="KW-0472">Membrane</keyword>
<keyword evidence="9" id="KW-1185">Reference proteome</keyword>
<dbReference type="Pfam" id="PF13882">
    <property type="entry name" value="Bravo_FIGEY"/>
    <property type="match status" value="2"/>
</dbReference>
<dbReference type="EMBL" id="VIIS01001996">
    <property type="protein sequence ID" value="KAF0289844.1"/>
    <property type="molecule type" value="Genomic_DNA"/>
</dbReference>
<evidence type="ECO:0000256" key="4">
    <source>
        <dbReference type="ARBA" id="ARBA00023136"/>
    </source>
</evidence>
<reference evidence="8 9" key="1">
    <citation type="submission" date="2019-07" db="EMBL/GenBank/DDBJ databases">
        <title>Draft genome assembly of a fouling barnacle, Amphibalanus amphitrite (Darwin, 1854): The first reference genome for Thecostraca.</title>
        <authorList>
            <person name="Kim W."/>
        </authorList>
    </citation>
    <scope>NUCLEOTIDE SEQUENCE [LARGE SCALE GENOMIC DNA]</scope>
    <source>
        <strain evidence="8">SNU_AA5</strain>
        <tissue evidence="8">Soma without cirri and trophi</tissue>
    </source>
</reference>
<evidence type="ECO:0000313" key="8">
    <source>
        <dbReference type="EMBL" id="KAF0289844.1"/>
    </source>
</evidence>
<comment type="caution">
    <text evidence="8">The sequence shown here is derived from an EMBL/GenBank/DDBJ whole genome shotgun (WGS) entry which is preliminary data.</text>
</comment>
<dbReference type="GO" id="GO:0016020">
    <property type="term" value="C:membrane"/>
    <property type="evidence" value="ECO:0007669"/>
    <property type="project" value="UniProtKB-SubCell"/>
</dbReference>
<sequence>MFGQKIYDVFAVSRPCGTPPATRAPIDTNHPRVSQVETYSPNAPYARPVESVHTSGWFIAMMLAVALLLLILVLVCIVRRNRGGKYDVQDREIAHGRGDLYPEDGFQEYQQPLEAKMPPGGRGSVSSDVKHPHESDTDSMAEYGDDPAGQYGDDPAGQYGDDPAGQYGDDPAGQYGDDPAGQYGDDPAEGMNEDGSFIGQYGRGRRQHGAPMPPPAVDKVGRFTEDGSFIGQYGAQKRKGSPPTGAAYV</sequence>
<evidence type="ECO:0000256" key="3">
    <source>
        <dbReference type="ARBA" id="ARBA00022989"/>
    </source>
</evidence>
<dbReference type="InterPro" id="IPR026966">
    <property type="entry name" value="Neurofascin/L1/NrCAM_C"/>
</dbReference>
<feature type="domain" description="Neurofascin/L1/NrCAM C-terminal" evidence="7">
    <location>
        <begin position="177"/>
        <end position="203"/>
    </location>
</feature>
<evidence type="ECO:0000256" key="2">
    <source>
        <dbReference type="ARBA" id="ARBA00022692"/>
    </source>
</evidence>
<evidence type="ECO:0000313" key="9">
    <source>
        <dbReference type="Proteomes" id="UP000440578"/>
    </source>
</evidence>
<accession>A0A6A4VE74</accession>
<feature type="domain" description="Neurofascin/L1/NrCAM C-terminal" evidence="7">
    <location>
        <begin position="79"/>
        <end position="160"/>
    </location>
</feature>
<evidence type="ECO:0000256" key="5">
    <source>
        <dbReference type="SAM" id="MobiDB-lite"/>
    </source>
</evidence>
<protein>
    <submittedName>
        <fullName evidence="8">Neuroglian</fullName>
    </submittedName>
</protein>
<keyword evidence="2 6" id="KW-0812">Transmembrane</keyword>
<comment type="subcellular location">
    <subcellularLocation>
        <location evidence="1">Membrane</location>
        <topology evidence="1">Single-pass membrane protein</topology>
    </subcellularLocation>
</comment>
<dbReference type="OrthoDB" id="6244967at2759"/>
<keyword evidence="3 6" id="KW-1133">Transmembrane helix</keyword>
<feature type="transmembrane region" description="Helical" evidence="6">
    <location>
        <begin position="57"/>
        <end position="78"/>
    </location>
</feature>
<dbReference type="Proteomes" id="UP000440578">
    <property type="component" value="Unassembled WGS sequence"/>
</dbReference>
<feature type="region of interest" description="Disordered" evidence="5">
    <location>
        <begin position="113"/>
        <end position="249"/>
    </location>
</feature>
<gene>
    <name evidence="8" type="primary">Nrg_1</name>
    <name evidence="8" type="ORF">FJT64_011926</name>
</gene>
<name>A0A6A4VE74_AMPAM</name>
<evidence type="ECO:0000256" key="1">
    <source>
        <dbReference type="ARBA" id="ARBA00004167"/>
    </source>
</evidence>